<dbReference type="InterPro" id="IPR036028">
    <property type="entry name" value="SH3-like_dom_sf"/>
</dbReference>
<dbReference type="PRINTS" id="PR00452">
    <property type="entry name" value="SH3DOMAIN"/>
</dbReference>
<dbReference type="EMBL" id="QLNQ01000024">
    <property type="protein sequence ID" value="RCK63642.1"/>
    <property type="molecule type" value="Genomic_DNA"/>
</dbReference>
<dbReference type="InterPro" id="IPR027267">
    <property type="entry name" value="AH/BAR_dom_sf"/>
</dbReference>
<dbReference type="Proteomes" id="UP000253472">
    <property type="component" value="Unassembled WGS sequence"/>
</dbReference>
<dbReference type="InterPro" id="IPR046982">
    <property type="entry name" value="BIN3/RVS161-like"/>
</dbReference>
<reference evidence="4 5" key="1">
    <citation type="submission" date="2018-06" db="EMBL/GenBank/DDBJ databases">
        <title>Whole genome sequencing of Candida tropicalis (genome annotated by CSBL at Korea University).</title>
        <authorList>
            <person name="Ahn J."/>
        </authorList>
    </citation>
    <scope>NUCLEOTIDE SEQUENCE [LARGE SCALE GENOMIC DNA]</scope>
    <source>
        <strain evidence="4 5">ATCC 20962</strain>
    </source>
</reference>
<dbReference type="Gene3D" id="2.30.30.40">
    <property type="entry name" value="SH3 Domains"/>
    <property type="match status" value="1"/>
</dbReference>
<dbReference type="PANTHER" id="PTHR47174">
    <property type="entry name" value="BRIDGING INTEGRATOR 3"/>
    <property type="match status" value="1"/>
</dbReference>
<dbReference type="GO" id="GO:0043332">
    <property type="term" value="C:mating projection tip"/>
    <property type="evidence" value="ECO:0007669"/>
    <property type="project" value="TreeGrafter"/>
</dbReference>
<feature type="domain" description="SH3" evidence="3">
    <location>
        <begin position="312"/>
        <end position="368"/>
    </location>
</feature>
<organism evidence="4 5">
    <name type="scientific">Candida viswanathii</name>
    <dbReference type="NCBI Taxonomy" id="5486"/>
    <lineage>
        <taxon>Eukaryota</taxon>
        <taxon>Fungi</taxon>
        <taxon>Dikarya</taxon>
        <taxon>Ascomycota</taxon>
        <taxon>Saccharomycotina</taxon>
        <taxon>Pichiomycetes</taxon>
        <taxon>Debaryomycetaceae</taxon>
        <taxon>Candida/Lodderomyces clade</taxon>
        <taxon>Candida</taxon>
    </lineage>
</organism>
<dbReference type="InterPro" id="IPR001452">
    <property type="entry name" value="SH3_domain"/>
</dbReference>
<dbReference type="SUPFAM" id="SSF50044">
    <property type="entry name" value="SH3-domain"/>
    <property type="match status" value="1"/>
</dbReference>
<gene>
    <name evidence="4" type="primary">LSB3_1</name>
    <name evidence="4" type="ORF">Cantr_10059</name>
</gene>
<evidence type="ECO:0000313" key="4">
    <source>
        <dbReference type="EMBL" id="RCK63642.1"/>
    </source>
</evidence>
<dbReference type="GO" id="GO:0008289">
    <property type="term" value="F:lipid binding"/>
    <property type="evidence" value="ECO:0007669"/>
    <property type="project" value="TreeGrafter"/>
</dbReference>
<name>A0A367YF58_9ASCO</name>
<dbReference type="OrthoDB" id="10255128at2759"/>
<dbReference type="STRING" id="5486.A0A367YF58"/>
<sequence length="368" mass="42669">MGSEFKKVTTLVTTQLKQAEKRMWKTDQHDWNKFKHTPQILKQKIKYAGGSYTVDQEFNDLEQAVIDMDIQVKKMLKYIKVFAEGMPQILSSSTKIAEAFQNLMDPYSNLKYDTHVLQGAFDTWTRITNYKHKIKDVHVDIEVNDLTDTVIKKLEDFSAILKSVFKKTSIRQGALLDYDKVYNDHEALVLKQEQTELTLAQNNNLFALKRKLDEYKVKYDKINTILKKELPIFIEHGREIIGMIQVYVYFAHLTFCYQISIQLQVRFPVEKDVNAIINEFTKKNEPIAEEIESLSLIFTQLPHEGASQPSLPKPTHCVAMYDFDGREDSDLPIKKGDIIALLDTDGDWWKGQVHGKIGYFPSSYVKIE</sequence>
<comment type="caution">
    <text evidence="4">The sequence shown here is derived from an EMBL/GenBank/DDBJ whole genome shotgun (WGS) entry which is preliminary data.</text>
</comment>
<evidence type="ECO:0000256" key="1">
    <source>
        <dbReference type="ARBA" id="ARBA00022443"/>
    </source>
</evidence>
<dbReference type="GO" id="GO:0097320">
    <property type="term" value="P:plasma membrane tubulation"/>
    <property type="evidence" value="ECO:0007669"/>
    <property type="project" value="TreeGrafter"/>
</dbReference>
<dbReference type="PRINTS" id="PR00499">
    <property type="entry name" value="P67PHOX"/>
</dbReference>
<dbReference type="SMART" id="SM00326">
    <property type="entry name" value="SH3"/>
    <property type="match status" value="1"/>
</dbReference>
<keyword evidence="1 2" id="KW-0728">SH3 domain</keyword>
<dbReference type="GO" id="GO:0030479">
    <property type="term" value="C:actin cortical patch"/>
    <property type="evidence" value="ECO:0007669"/>
    <property type="project" value="TreeGrafter"/>
</dbReference>
<dbReference type="Gene3D" id="1.20.1270.60">
    <property type="entry name" value="Arfaptin homology (AH) domain/BAR domain"/>
    <property type="match status" value="1"/>
</dbReference>
<dbReference type="Pfam" id="PF00018">
    <property type="entry name" value="SH3_1"/>
    <property type="match status" value="1"/>
</dbReference>
<dbReference type="PANTHER" id="PTHR47174:SF1">
    <property type="entry name" value="REDUCED VIABILITY UPON STARVATION PROTEIN 167"/>
    <property type="match status" value="1"/>
</dbReference>
<dbReference type="PROSITE" id="PS50002">
    <property type="entry name" value="SH3"/>
    <property type="match status" value="1"/>
</dbReference>
<protein>
    <submittedName>
        <fullName evidence="4">LAS seventeen-binding protein 3</fullName>
    </submittedName>
</protein>
<evidence type="ECO:0000256" key="2">
    <source>
        <dbReference type="PROSITE-ProRule" id="PRU00192"/>
    </source>
</evidence>
<keyword evidence="5" id="KW-1185">Reference proteome</keyword>
<dbReference type="GO" id="GO:0030447">
    <property type="term" value="P:filamentous growth"/>
    <property type="evidence" value="ECO:0007669"/>
    <property type="project" value="UniProtKB-ARBA"/>
</dbReference>
<accession>A0A367YF58</accession>
<dbReference type="GO" id="GO:1990528">
    <property type="term" value="C:Rvs161p-Rvs167p complex"/>
    <property type="evidence" value="ECO:0007669"/>
    <property type="project" value="TreeGrafter"/>
</dbReference>
<evidence type="ECO:0000259" key="3">
    <source>
        <dbReference type="PROSITE" id="PS50002"/>
    </source>
</evidence>
<dbReference type="AlphaFoldDB" id="A0A367YF58"/>
<dbReference type="GO" id="GO:0006897">
    <property type="term" value="P:endocytosis"/>
    <property type="evidence" value="ECO:0007669"/>
    <property type="project" value="InterPro"/>
</dbReference>
<dbReference type="SUPFAM" id="SSF103657">
    <property type="entry name" value="BAR/IMD domain-like"/>
    <property type="match status" value="1"/>
</dbReference>
<proteinExistence type="predicted"/>
<dbReference type="GO" id="GO:0031097">
    <property type="term" value="C:medial cortex"/>
    <property type="evidence" value="ECO:0007669"/>
    <property type="project" value="TreeGrafter"/>
</dbReference>
<dbReference type="GO" id="GO:0051666">
    <property type="term" value="P:actin cortical patch localization"/>
    <property type="evidence" value="ECO:0007669"/>
    <property type="project" value="InterPro"/>
</dbReference>
<evidence type="ECO:0000313" key="5">
    <source>
        <dbReference type="Proteomes" id="UP000253472"/>
    </source>
</evidence>